<sequence length="128" mass="13819">MTLDKSVGLDPPLLCGGEDKPGRDRRLGGQGTGRNGRGKGKGGLTPAAAEEGRCSILVETWRQERDLENQEMRSNDGQRRESLEEGKKNGEIGKTVKSEWKPAGSERGEGLETGGKRELEEGKEEPSG</sequence>
<reference evidence="2 3" key="1">
    <citation type="submission" date="2018-02" db="EMBL/GenBank/DDBJ databases">
        <title>The genomes of Aspergillus section Nigri reveals drivers in fungal speciation.</title>
        <authorList>
            <consortium name="DOE Joint Genome Institute"/>
            <person name="Vesth T.C."/>
            <person name="Nybo J."/>
            <person name="Theobald S."/>
            <person name="Brandl J."/>
            <person name="Frisvad J.C."/>
            <person name="Nielsen K.F."/>
            <person name="Lyhne E.K."/>
            <person name="Kogle M.E."/>
            <person name="Kuo A."/>
            <person name="Riley R."/>
            <person name="Clum A."/>
            <person name="Nolan M."/>
            <person name="Lipzen A."/>
            <person name="Salamov A."/>
            <person name="Henrissat B."/>
            <person name="Wiebenga A."/>
            <person name="De vries R.P."/>
            <person name="Grigoriev I.V."/>
            <person name="Mortensen U.H."/>
            <person name="Andersen M.R."/>
            <person name="Baker S.E."/>
        </authorList>
    </citation>
    <scope>NUCLEOTIDE SEQUENCE [LARGE SCALE GENOMIC DNA]</scope>
    <source>
        <strain evidence="2 3">CBS 114.80</strain>
    </source>
</reference>
<gene>
    <name evidence="2" type="ORF">BP00DRAFT_428909</name>
</gene>
<organism evidence="2 3">
    <name type="scientific">Aspergillus indologenus CBS 114.80</name>
    <dbReference type="NCBI Taxonomy" id="1450541"/>
    <lineage>
        <taxon>Eukaryota</taxon>
        <taxon>Fungi</taxon>
        <taxon>Dikarya</taxon>
        <taxon>Ascomycota</taxon>
        <taxon>Pezizomycotina</taxon>
        <taxon>Eurotiomycetes</taxon>
        <taxon>Eurotiomycetidae</taxon>
        <taxon>Eurotiales</taxon>
        <taxon>Aspergillaceae</taxon>
        <taxon>Aspergillus</taxon>
        <taxon>Aspergillus subgen. Circumdati</taxon>
    </lineage>
</organism>
<accession>A0A2V5J2X8</accession>
<evidence type="ECO:0000256" key="1">
    <source>
        <dbReference type="SAM" id="MobiDB-lite"/>
    </source>
</evidence>
<keyword evidence="3" id="KW-1185">Reference proteome</keyword>
<dbReference type="EMBL" id="KZ825559">
    <property type="protein sequence ID" value="PYI27926.1"/>
    <property type="molecule type" value="Genomic_DNA"/>
</dbReference>
<evidence type="ECO:0000313" key="3">
    <source>
        <dbReference type="Proteomes" id="UP000248817"/>
    </source>
</evidence>
<evidence type="ECO:0000313" key="2">
    <source>
        <dbReference type="EMBL" id="PYI27926.1"/>
    </source>
</evidence>
<protein>
    <submittedName>
        <fullName evidence="2">Uncharacterized protein</fullName>
    </submittedName>
</protein>
<dbReference type="AlphaFoldDB" id="A0A2V5J2X8"/>
<proteinExistence type="predicted"/>
<feature type="compositionally biased region" description="Basic and acidic residues" evidence="1">
    <location>
        <begin position="61"/>
        <end position="128"/>
    </location>
</feature>
<name>A0A2V5J2X8_9EURO</name>
<dbReference type="Proteomes" id="UP000248817">
    <property type="component" value="Unassembled WGS sequence"/>
</dbReference>
<feature type="region of interest" description="Disordered" evidence="1">
    <location>
        <begin position="1"/>
        <end position="128"/>
    </location>
</feature>
<feature type="compositionally biased region" description="Basic and acidic residues" evidence="1">
    <location>
        <begin position="17"/>
        <end position="27"/>
    </location>
</feature>